<evidence type="ECO:0000256" key="13">
    <source>
        <dbReference type="PIRSR" id="PIRSR006769-1"/>
    </source>
</evidence>
<feature type="binding site" evidence="14">
    <location>
        <position position="169"/>
    </location>
    <ligand>
        <name>NADP(+)</name>
        <dbReference type="ChEBI" id="CHEBI:58349"/>
    </ligand>
</feature>
<comment type="catalytic activity">
    <reaction evidence="12">
        <text>5-amino-6-(5-phospho-D-ribitylamino)uracil + NADP(+) = 5-amino-6-(5-phospho-D-ribosylamino)uracil + NADPH + H(+)</text>
        <dbReference type="Rhea" id="RHEA:17845"/>
        <dbReference type="ChEBI" id="CHEBI:15378"/>
        <dbReference type="ChEBI" id="CHEBI:57783"/>
        <dbReference type="ChEBI" id="CHEBI:58349"/>
        <dbReference type="ChEBI" id="CHEBI:58421"/>
        <dbReference type="ChEBI" id="CHEBI:58453"/>
        <dbReference type="EC" id="1.1.1.193"/>
    </reaction>
</comment>
<comment type="function">
    <text evidence="1 12">Converts 2,5-diamino-6-(ribosylamino)-4(3h)-pyrimidinone 5'-phosphate into 5-amino-6-(ribosylamino)-2,4(1h,3h)-pyrimidinedione 5'-phosphate.</text>
</comment>
<dbReference type="CDD" id="cd01284">
    <property type="entry name" value="Riboflavin_deaminase-reductase"/>
    <property type="match status" value="1"/>
</dbReference>
<feature type="binding site" evidence="14">
    <location>
        <position position="203"/>
    </location>
    <ligand>
        <name>substrate</name>
    </ligand>
</feature>
<name>A0A7H9BNL8_9NEIS</name>
<comment type="similarity">
    <text evidence="4 12">In the N-terminal section; belongs to the cytidine and deoxycytidylate deaminase family.</text>
</comment>
<dbReference type="GO" id="GO:0008270">
    <property type="term" value="F:zinc ion binding"/>
    <property type="evidence" value="ECO:0007669"/>
    <property type="project" value="InterPro"/>
</dbReference>
<dbReference type="KEGG" id="chiz:HQ393_04720"/>
<dbReference type="Pfam" id="PF00383">
    <property type="entry name" value="dCMP_cyt_deam_1"/>
    <property type="match status" value="1"/>
</dbReference>
<feature type="binding site" evidence="15">
    <location>
        <position position="83"/>
    </location>
    <ligand>
        <name>Zn(2+)</name>
        <dbReference type="ChEBI" id="CHEBI:29105"/>
        <note>catalytic</note>
    </ligand>
</feature>
<dbReference type="InterPro" id="IPR016192">
    <property type="entry name" value="APOBEC/CMP_deaminase_Zn-bd"/>
</dbReference>
<dbReference type="GO" id="GO:0050661">
    <property type="term" value="F:NADP binding"/>
    <property type="evidence" value="ECO:0007669"/>
    <property type="project" value="InterPro"/>
</dbReference>
<comment type="pathway">
    <text evidence="2 12">Cofactor biosynthesis; riboflavin biosynthesis; 5-amino-6-(D-ribitylamino)uracil from GTP: step 2/4.</text>
</comment>
<dbReference type="EC" id="3.5.4.26" evidence="12"/>
<dbReference type="NCBIfam" id="TIGR00227">
    <property type="entry name" value="ribD_Cterm"/>
    <property type="match status" value="1"/>
</dbReference>
<proteinExistence type="inferred from homology"/>
<feature type="binding site" evidence="14">
    <location>
        <position position="206"/>
    </location>
    <ligand>
        <name>substrate</name>
    </ligand>
</feature>
<keyword evidence="12 17" id="KW-0378">Hydrolase</keyword>
<evidence type="ECO:0000256" key="4">
    <source>
        <dbReference type="ARBA" id="ARBA00005259"/>
    </source>
</evidence>
<keyword evidence="9 12" id="KW-0521">NADP</keyword>
<dbReference type="InterPro" id="IPR050765">
    <property type="entry name" value="Riboflavin_Biosynth_HTPR"/>
</dbReference>
<evidence type="ECO:0000313" key="17">
    <source>
        <dbReference type="EMBL" id="QLG89828.1"/>
    </source>
</evidence>
<dbReference type="EMBL" id="CP058627">
    <property type="protein sequence ID" value="QLG89828.1"/>
    <property type="molecule type" value="Genomic_DNA"/>
</dbReference>
<evidence type="ECO:0000256" key="1">
    <source>
        <dbReference type="ARBA" id="ARBA00002151"/>
    </source>
</evidence>
<dbReference type="Pfam" id="PF01872">
    <property type="entry name" value="RibD_C"/>
    <property type="match status" value="1"/>
</dbReference>
<comment type="similarity">
    <text evidence="5 12">In the C-terminal section; belongs to the HTP reductase family.</text>
</comment>
<evidence type="ECO:0000256" key="14">
    <source>
        <dbReference type="PIRSR" id="PIRSR006769-2"/>
    </source>
</evidence>
<feature type="binding site" evidence="14">
    <location>
        <position position="293"/>
    </location>
    <ligand>
        <name>substrate</name>
    </ligand>
</feature>
<dbReference type="EC" id="1.1.1.193" evidence="12"/>
<evidence type="ECO:0000256" key="9">
    <source>
        <dbReference type="ARBA" id="ARBA00022857"/>
    </source>
</evidence>
<feature type="binding site" evidence="14">
    <location>
        <position position="183"/>
    </location>
    <ligand>
        <name>substrate</name>
    </ligand>
</feature>
<dbReference type="Proteomes" id="UP000509597">
    <property type="component" value="Chromosome"/>
</dbReference>
<feature type="binding site" evidence="14">
    <location>
        <position position="195"/>
    </location>
    <ligand>
        <name>NADP(+)</name>
        <dbReference type="ChEBI" id="CHEBI:58349"/>
    </ligand>
</feature>
<dbReference type="UniPathway" id="UPA00275">
    <property type="reaction ID" value="UER00401"/>
</dbReference>
<dbReference type="InterPro" id="IPR016193">
    <property type="entry name" value="Cytidine_deaminase-like"/>
</dbReference>
<dbReference type="InterPro" id="IPR024072">
    <property type="entry name" value="DHFR-like_dom_sf"/>
</dbReference>
<reference evidence="17 18" key="1">
    <citation type="submission" date="2020-07" db="EMBL/GenBank/DDBJ databases">
        <title>Complete genome sequence of Chitinibacter sp. 2T18.</title>
        <authorList>
            <person name="Bae J.-W."/>
            <person name="Choi J.-W."/>
        </authorList>
    </citation>
    <scope>NUCLEOTIDE SEQUENCE [LARGE SCALE GENOMIC DNA]</scope>
    <source>
        <strain evidence="17 18">2T18</strain>
    </source>
</reference>
<dbReference type="InterPro" id="IPR004794">
    <property type="entry name" value="Eubact_RibD"/>
</dbReference>
<evidence type="ECO:0000256" key="12">
    <source>
        <dbReference type="PIRNR" id="PIRNR006769"/>
    </source>
</evidence>
<comment type="pathway">
    <text evidence="3 12">Cofactor biosynthesis; riboflavin biosynthesis; 5-amino-6-(D-ribitylamino)uracil from GTP: step 3/4.</text>
</comment>
<keyword evidence="10 12" id="KW-0560">Oxidoreductase</keyword>
<protein>
    <recommendedName>
        <fullName evidence="12">Riboflavin biosynthesis protein RibD</fullName>
    </recommendedName>
    <domain>
        <recommendedName>
            <fullName evidence="12">Diaminohydroxyphosphoribosylaminopyrimidine deaminase</fullName>
            <shortName evidence="12">DRAP deaminase</shortName>
            <ecNumber evidence="12">3.5.4.26</ecNumber>
        </recommendedName>
        <alternativeName>
            <fullName evidence="12">Riboflavin-specific deaminase</fullName>
        </alternativeName>
    </domain>
    <domain>
        <recommendedName>
            <fullName evidence="12">5-amino-6-(5-phosphoribosylamino)uracil reductase</fullName>
            <ecNumber evidence="12">1.1.1.193</ecNumber>
        </recommendedName>
        <alternativeName>
            <fullName evidence="12">HTP reductase</fullName>
        </alternativeName>
    </domain>
</protein>
<accession>A0A7H9BNL8</accession>
<comment type="catalytic activity">
    <reaction evidence="12">
        <text>2,5-diamino-6-hydroxy-4-(5-phosphoribosylamino)-pyrimidine + H2O + H(+) = 5-amino-6-(5-phospho-D-ribosylamino)uracil + NH4(+)</text>
        <dbReference type="Rhea" id="RHEA:21868"/>
        <dbReference type="ChEBI" id="CHEBI:15377"/>
        <dbReference type="ChEBI" id="CHEBI:15378"/>
        <dbReference type="ChEBI" id="CHEBI:28938"/>
        <dbReference type="ChEBI" id="CHEBI:58453"/>
        <dbReference type="ChEBI" id="CHEBI:58614"/>
        <dbReference type="EC" id="3.5.4.26"/>
    </reaction>
</comment>
<evidence type="ECO:0000256" key="15">
    <source>
        <dbReference type="PIRSR" id="PIRSR006769-3"/>
    </source>
</evidence>
<evidence type="ECO:0000256" key="6">
    <source>
        <dbReference type="ARBA" id="ARBA00022619"/>
    </source>
</evidence>
<evidence type="ECO:0000313" key="18">
    <source>
        <dbReference type="Proteomes" id="UP000509597"/>
    </source>
</evidence>
<sequence>MMAKALQYAALGANMTSPNPSVGCVLVRDQQLIGYGHSQAAGGAHAEIMALKMAKNHSSAAARGATAYVTLEPCSHFGRTPPCANTLIGAGVTRVVAALRDPNPLVAGQGLARLAAHGVDVSYGLLAEQAREHHKGFLSRMIRKRPWLRVKLAASLDGRIALNNGESQWITGAAARADVQRLRAQSCAMLTGIGTILADDPQLNARGFAVTRQPQRIVLDSHLRINANAKILSAASPELAGKTHILTTQAPQQADALGENAVLATLPAQNGRVDLQAACLYLGEQGFNLVTVEAGGQLVGSLLEAGLVDEIVLYQAMSFIGQGQALADFCLADLSQQYRPTVIDRRMIGNDQRTTLRFTDLSFAHSTSGE</sequence>
<dbReference type="NCBIfam" id="TIGR00326">
    <property type="entry name" value="eubact_ribD"/>
    <property type="match status" value="1"/>
</dbReference>
<evidence type="ECO:0000256" key="3">
    <source>
        <dbReference type="ARBA" id="ARBA00004910"/>
    </source>
</evidence>
<keyword evidence="8 12" id="KW-0862">Zinc</keyword>
<feature type="binding site" evidence="14">
    <location>
        <position position="199"/>
    </location>
    <ligand>
        <name>NADP(+)</name>
        <dbReference type="ChEBI" id="CHEBI:58349"/>
    </ligand>
</feature>
<dbReference type="GO" id="GO:0008835">
    <property type="term" value="F:diaminohydroxyphosphoribosylaminopyrimidine deaminase activity"/>
    <property type="evidence" value="ECO:0007669"/>
    <property type="project" value="UniProtKB-EC"/>
</dbReference>
<gene>
    <name evidence="17" type="primary">ribD</name>
    <name evidence="17" type="ORF">HQ393_04720</name>
</gene>
<feature type="binding site" evidence="14">
    <location>
        <position position="221"/>
    </location>
    <ligand>
        <name>NADP(+)</name>
        <dbReference type="ChEBI" id="CHEBI:58349"/>
    </ligand>
</feature>
<dbReference type="SUPFAM" id="SSF53927">
    <property type="entry name" value="Cytidine deaminase-like"/>
    <property type="match status" value="1"/>
</dbReference>
<evidence type="ECO:0000256" key="10">
    <source>
        <dbReference type="ARBA" id="ARBA00023002"/>
    </source>
</evidence>
<dbReference type="PROSITE" id="PS51747">
    <property type="entry name" value="CYT_DCMP_DEAMINASES_2"/>
    <property type="match status" value="1"/>
</dbReference>
<dbReference type="SUPFAM" id="SSF53597">
    <property type="entry name" value="Dihydrofolate reductase-like"/>
    <property type="match status" value="1"/>
</dbReference>
<dbReference type="GO" id="GO:0009231">
    <property type="term" value="P:riboflavin biosynthetic process"/>
    <property type="evidence" value="ECO:0007669"/>
    <property type="project" value="UniProtKB-UniPathway"/>
</dbReference>
<dbReference type="PANTHER" id="PTHR38011:SF7">
    <property type="entry name" value="2,5-DIAMINO-6-RIBOSYLAMINO-4(3H)-PYRIMIDINONE 5'-PHOSPHATE REDUCTASE"/>
    <property type="match status" value="1"/>
</dbReference>
<evidence type="ECO:0000259" key="16">
    <source>
        <dbReference type="PROSITE" id="PS51747"/>
    </source>
</evidence>
<dbReference type="AlphaFoldDB" id="A0A7H9BNL8"/>
<feature type="active site" description="Proton donor" evidence="13">
    <location>
        <position position="47"/>
    </location>
</feature>
<keyword evidence="18" id="KW-1185">Reference proteome</keyword>
<evidence type="ECO:0000256" key="7">
    <source>
        <dbReference type="ARBA" id="ARBA00022723"/>
    </source>
</evidence>
<dbReference type="GO" id="GO:0008703">
    <property type="term" value="F:5-amino-6-(5-phosphoribosylamino)uracil reductase activity"/>
    <property type="evidence" value="ECO:0007669"/>
    <property type="project" value="UniProtKB-EC"/>
</dbReference>
<evidence type="ECO:0000256" key="8">
    <source>
        <dbReference type="ARBA" id="ARBA00022833"/>
    </source>
</evidence>
<keyword evidence="7 12" id="KW-0479">Metal-binding</keyword>
<evidence type="ECO:0000256" key="2">
    <source>
        <dbReference type="ARBA" id="ARBA00004882"/>
    </source>
</evidence>
<dbReference type="PANTHER" id="PTHR38011">
    <property type="entry name" value="DIHYDROFOLATE REDUCTASE FAMILY PROTEIN (AFU_ORTHOLOGUE AFUA_8G06820)"/>
    <property type="match status" value="1"/>
</dbReference>
<organism evidence="17 18">
    <name type="scientific">Chitinibacter bivalviorum</name>
    <dbReference type="NCBI Taxonomy" id="2739434"/>
    <lineage>
        <taxon>Bacteria</taxon>
        <taxon>Pseudomonadati</taxon>
        <taxon>Pseudomonadota</taxon>
        <taxon>Betaproteobacteria</taxon>
        <taxon>Neisseriales</taxon>
        <taxon>Chitinibacteraceae</taxon>
        <taxon>Chitinibacter</taxon>
    </lineage>
</organism>
<keyword evidence="11" id="KW-0511">Multifunctional enzyme</keyword>
<feature type="domain" description="CMP/dCMP-type deaminase" evidence="16">
    <location>
        <begin position="1"/>
        <end position="122"/>
    </location>
</feature>
<evidence type="ECO:0000256" key="11">
    <source>
        <dbReference type="ARBA" id="ARBA00023268"/>
    </source>
</evidence>
<dbReference type="InterPro" id="IPR002734">
    <property type="entry name" value="RibDG_C"/>
</dbReference>
<keyword evidence="6 12" id="KW-0686">Riboflavin biosynthesis</keyword>
<dbReference type="PIRSF" id="PIRSF006769">
    <property type="entry name" value="RibD"/>
    <property type="match status" value="1"/>
</dbReference>
<dbReference type="InterPro" id="IPR011549">
    <property type="entry name" value="RibD_C"/>
</dbReference>
<feature type="binding site" evidence="14">
    <location>
        <position position="167"/>
    </location>
    <ligand>
        <name>substrate</name>
    </ligand>
</feature>
<comment type="cofactor">
    <cofactor evidence="12 15">
        <name>Zn(2+)</name>
        <dbReference type="ChEBI" id="CHEBI:29105"/>
    </cofactor>
    <text evidence="12 15">Binds 1 zinc ion.</text>
</comment>
<dbReference type="Gene3D" id="3.40.140.10">
    <property type="entry name" value="Cytidine Deaminase, domain 2"/>
    <property type="match status" value="1"/>
</dbReference>
<dbReference type="InterPro" id="IPR002125">
    <property type="entry name" value="CMP_dCMP_dom"/>
</dbReference>
<feature type="binding site" evidence="14">
    <location>
        <position position="153"/>
    </location>
    <ligand>
        <name>NADP(+)</name>
        <dbReference type="ChEBI" id="CHEBI:58349"/>
    </ligand>
</feature>
<feature type="binding site" evidence="14">
    <location>
        <begin position="295"/>
        <end position="301"/>
    </location>
    <ligand>
        <name>NADP(+)</name>
        <dbReference type="ChEBI" id="CHEBI:58349"/>
    </ligand>
</feature>
<dbReference type="PROSITE" id="PS00903">
    <property type="entry name" value="CYT_DCMP_DEAMINASES_1"/>
    <property type="match status" value="1"/>
</dbReference>
<feature type="binding site" evidence="15">
    <location>
        <position position="74"/>
    </location>
    <ligand>
        <name>Zn(2+)</name>
        <dbReference type="ChEBI" id="CHEBI:29105"/>
        <note>catalytic</note>
    </ligand>
</feature>
<feature type="binding site" evidence="15">
    <location>
        <position position="45"/>
    </location>
    <ligand>
        <name>Zn(2+)</name>
        <dbReference type="ChEBI" id="CHEBI:29105"/>
        <note>catalytic</note>
    </ligand>
</feature>
<dbReference type="Gene3D" id="3.40.430.10">
    <property type="entry name" value="Dihydrofolate Reductase, subunit A"/>
    <property type="match status" value="1"/>
</dbReference>
<evidence type="ECO:0000256" key="5">
    <source>
        <dbReference type="ARBA" id="ARBA00007417"/>
    </source>
</evidence>